<reference evidence="2" key="2">
    <citation type="submission" date="2013-04" db="UniProtKB">
        <authorList>
            <consortium name="EnsemblPlants"/>
        </authorList>
    </citation>
    <scope>IDENTIFICATION</scope>
</reference>
<dbReference type="HOGENOM" id="CLU_2188027_0_0_1"/>
<evidence type="ECO:0000313" key="3">
    <source>
        <dbReference type="Proteomes" id="UP000006038"/>
    </source>
</evidence>
<accession>J3MI36</accession>
<dbReference type="AlphaFoldDB" id="J3MI36"/>
<feature type="region of interest" description="Disordered" evidence="1">
    <location>
        <begin position="1"/>
        <end position="37"/>
    </location>
</feature>
<dbReference type="Gramene" id="OB07G10680.1">
    <property type="protein sequence ID" value="OB07G10680.1"/>
    <property type="gene ID" value="OB07G10680"/>
</dbReference>
<organism evidence="2">
    <name type="scientific">Oryza brachyantha</name>
    <name type="common">malo sina</name>
    <dbReference type="NCBI Taxonomy" id="4533"/>
    <lineage>
        <taxon>Eukaryota</taxon>
        <taxon>Viridiplantae</taxon>
        <taxon>Streptophyta</taxon>
        <taxon>Embryophyta</taxon>
        <taxon>Tracheophyta</taxon>
        <taxon>Spermatophyta</taxon>
        <taxon>Magnoliopsida</taxon>
        <taxon>Liliopsida</taxon>
        <taxon>Poales</taxon>
        <taxon>Poaceae</taxon>
        <taxon>BOP clade</taxon>
        <taxon>Oryzoideae</taxon>
        <taxon>Oryzeae</taxon>
        <taxon>Oryzinae</taxon>
        <taxon>Oryza</taxon>
    </lineage>
</organism>
<name>J3MI36_ORYBR</name>
<dbReference type="EnsemblPlants" id="OB07G10680.1">
    <property type="protein sequence ID" value="OB07G10680.1"/>
    <property type="gene ID" value="OB07G10680"/>
</dbReference>
<keyword evidence="3" id="KW-1185">Reference proteome</keyword>
<evidence type="ECO:0000313" key="2">
    <source>
        <dbReference type="EnsemblPlants" id="OB07G10680.1"/>
    </source>
</evidence>
<dbReference type="Gene3D" id="3.30.450.20">
    <property type="entry name" value="PAS domain"/>
    <property type="match status" value="1"/>
</dbReference>
<dbReference type="STRING" id="4533.J3MI36"/>
<dbReference type="Proteomes" id="UP000006038">
    <property type="component" value="Chromosome 7"/>
</dbReference>
<sequence length="109" mass="11829">MPGGETASAPFRGTLLPPSPSAGSCIRPTGCRPSPALKSSVSARRTSLIMRQLVHSSFLHLMDYGRLLVIKKFVQSPKTDRVTVRKTRDAIDNQAEITVQSINYTKSGS</sequence>
<evidence type="ECO:0000256" key="1">
    <source>
        <dbReference type="SAM" id="MobiDB-lite"/>
    </source>
</evidence>
<reference evidence="2" key="1">
    <citation type="journal article" date="2013" name="Nat. Commun.">
        <title>Whole-genome sequencing of Oryza brachyantha reveals mechanisms underlying Oryza genome evolution.</title>
        <authorList>
            <person name="Chen J."/>
            <person name="Huang Q."/>
            <person name="Gao D."/>
            <person name="Wang J."/>
            <person name="Lang Y."/>
            <person name="Liu T."/>
            <person name="Li B."/>
            <person name="Bai Z."/>
            <person name="Luis Goicoechea J."/>
            <person name="Liang C."/>
            <person name="Chen C."/>
            <person name="Zhang W."/>
            <person name="Sun S."/>
            <person name="Liao Y."/>
            <person name="Zhang X."/>
            <person name="Yang L."/>
            <person name="Song C."/>
            <person name="Wang M."/>
            <person name="Shi J."/>
            <person name="Liu G."/>
            <person name="Liu J."/>
            <person name="Zhou H."/>
            <person name="Zhou W."/>
            <person name="Yu Q."/>
            <person name="An N."/>
            <person name="Chen Y."/>
            <person name="Cai Q."/>
            <person name="Wang B."/>
            <person name="Liu B."/>
            <person name="Min J."/>
            <person name="Huang Y."/>
            <person name="Wu H."/>
            <person name="Li Z."/>
            <person name="Zhang Y."/>
            <person name="Yin Y."/>
            <person name="Song W."/>
            <person name="Jiang J."/>
            <person name="Jackson S.A."/>
            <person name="Wing R.A."/>
            <person name="Wang J."/>
            <person name="Chen M."/>
        </authorList>
    </citation>
    <scope>NUCLEOTIDE SEQUENCE [LARGE SCALE GENOMIC DNA]</scope>
    <source>
        <strain evidence="2">cv. IRGC 101232</strain>
    </source>
</reference>
<proteinExistence type="predicted"/>
<protein>
    <submittedName>
        <fullName evidence="2">Uncharacterized protein</fullName>
    </submittedName>
</protein>